<feature type="region of interest" description="Disordered" evidence="1">
    <location>
        <begin position="465"/>
        <end position="484"/>
    </location>
</feature>
<dbReference type="Proteomes" id="UP001281305">
    <property type="component" value="Chromosome"/>
</dbReference>
<name>A0ABZ2TDP6_9RHOB</name>
<dbReference type="Gene3D" id="3.40.50.1220">
    <property type="entry name" value="TPP-binding domain"/>
    <property type="match status" value="1"/>
</dbReference>
<dbReference type="InterPro" id="IPR029035">
    <property type="entry name" value="DHS-like_NAD/FAD-binding_dom"/>
</dbReference>
<evidence type="ECO:0000313" key="2">
    <source>
        <dbReference type="EMBL" id="WYK17847.1"/>
    </source>
</evidence>
<accession>A0ABZ2TDP6</accession>
<feature type="compositionally biased region" description="Low complexity" evidence="1">
    <location>
        <begin position="475"/>
        <end position="484"/>
    </location>
</feature>
<evidence type="ECO:0000256" key="1">
    <source>
        <dbReference type="SAM" id="MobiDB-lite"/>
    </source>
</evidence>
<gene>
    <name evidence="2" type="ORF">RZS32_015850</name>
</gene>
<sequence>MSWHAEIKFIDGPKFVPSFWLRPSGFAWLLGAGASASAGIPTGYDMITDFKKQLFCQLSGTSRKQVDCNDPLWMERIDLLLESRSALPPPGDPMEYAAAFEAVYPTPEERRAYIDHAVTKGTPSFAHRALAAMITRKSVPCVFTTNFDAMIETATTVTDQLFDASERANLTVAGIDNAARAALCIKESRWPLLAKMHGDYQSVELKNTTEELASQDREMRHVLTNACTRFGLIIVGYSGRDQSVMSALTDALTTPNAYPTGIVWTCRSAKHLLPAVIEFLNAAADAGVSVSVVETQTFDELAADLLDGTELPDVLAAHVLQARPAEVNQMVPIPSGDRRAFPVLQSSAVPIIEMPEVARRIKLNKSITTQEAQMTLKASRKTGIVASVGHELAAFGRDEDLLAAFSDHGAEIAGTIELNIVDESWAMGLVYDALVHAICRTQPILPRLRRSGHVAVFAHGRRDENASVAEQRKNQQSSAQSAYGSALTGRLPNQSGFFFNEGIRIKLDRVVDRWWCAFEPATFVKTPEPMIQTKKRRTEILLSIGLESGGHGAITMCGQRSFQHGFR</sequence>
<evidence type="ECO:0000313" key="3">
    <source>
        <dbReference type="Proteomes" id="UP001281305"/>
    </source>
</evidence>
<proteinExistence type="predicted"/>
<dbReference type="SUPFAM" id="SSF52467">
    <property type="entry name" value="DHS-like NAD/FAD-binding domain"/>
    <property type="match status" value="1"/>
</dbReference>
<keyword evidence="3" id="KW-1185">Reference proteome</keyword>
<protein>
    <submittedName>
        <fullName evidence="2">SIR2 family protein</fullName>
    </submittedName>
</protein>
<organism evidence="2 3">
    <name type="scientific">Roseovarius rhodophyticola</name>
    <dbReference type="NCBI Taxonomy" id="3080827"/>
    <lineage>
        <taxon>Bacteria</taxon>
        <taxon>Pseudomonadati</taxon>
        <taxon>Pseudomonadota</taxon>
        <taxon>Alphaproteobacteria</taxon>
        <taxon>Rhodobacterales</taxon>
        <taxon>Roseobacteraceae</taxon>
        <taxon>Roseovarius</taxon>
    </lineage>
</organism>
<dbReference type="Pfam" id="PF13289">
    <property type="entry name" value="SIR2_2"/>
    <property type="match status" value="1"/>
</dbReference>
<dbReference type="EMBL" id="CP146606">
    <property type="protein sequence ID" value="WYK17847.1"/>
    <property type="molecule type" value="Genomic_DNA"/>
</dbReference>
<dbReference type="RefSeq" id="WP_339106707.1">
    <property type="nucleotide sequence ID" value="NZ_CP146606.1"/>
</dbReference>
<reference evidence="2 3" key="1">
    <citation type="submission" date="2024-02" db="EMBL/GenBank/DDBJ databases">
        <title>Roseovarius strain W115 nov., isolated from a marine algae.</title>
        <authorList>
            <person name="Lee M.W."/>
            <person name="Lee J.K."/>
            <person name="Kim J.M."/>
            <person name="Choi D.G."/>
            <person name="Baek J.H."/>
            <person name="Bayburt H."/>
            <person name="Jung J.J."/>
            <person name="Han D.M."/>
            <person name="Jeon C.O."/>
        </authorList>
    </citation>
    <scope>NUCLEOTIDE SEQUENCE [LARGE SCALE GENOMIC DNA]</scope>
    <source>
        <strain evidence="2 3">W115</strain>
    </source>
</reference>